<feature type="transmembrane region" description="Helical" evidence="11">
    <location>
        <begin position="6"/>
        <end position="28"/>
    </location>
</feature>
<dbReference type="InterPro" id="IPR036188">
    <property type="entry name" value="FAD/NAD-bd_sf"/>
</dbReference>
<keyword evidence="14" id="KW-1185">Reference proteome</keyword>
<accession>A0ABR1ZVD1</accession>
<dbReference type="PRINTS" id="PR00420">
    <property type="entry name" value="RNGMNOXGNASE"/>
</dbReference>
<evidence type="ECO:0000256" key="10">
    <source>
        <dbReference type="ARBA" id="ARBA00048658"/>
    </source>
</evidence>
<sequence>MAEQYIVGVAGFIACLLGLVFLYFNSLVRFRGLSKLGRPATGNCGAVGTTDIIIVGAGVAGAALAYSLGKDGRRVRVIERDFTAPDRIAGEGLMPGGYLKLIELGLKDCVDDIDARHVLGLVLYKNGKDATLSFPVEKFESHVAAKCFHNGRFVQRLREKAASVHNVSLEQGTVTSLIEENGTVTGVRYKDKSGRLLTAYAPLTVVCDGCFSNLRRSLCNPKVDIPSHFAGLVLTNCKLPNEKYGALILAEPSPILFYPISSTEIRCLVDIPSRNVPSVSDGAMAHYLKSLVAPNVFPELYPVFISAIEKGNIRVMPNRVMAAAPNRIPGAFLIGDALNIRHPLTGGGMTVALSDVVLLRDLLRPLHDLSDASAVFAYLESFNTLRKPMSSTINTMANVLQVVFSAPTGPVMEDIQQACFGYLRLGGVYANGVSAIFSGLHPSPLSLAFHFFAIVLYGVGRLLLPFPSPNRLWNGAKLLWVASSILLPFLWSEGVRQMFFPLTVPAYYRTPPGRWTSSTSDRDSRDCVDEIDAQRVRSYFLYKDGNDAHVTFPREKYQSCVAGRSFHNGRFVKRLRNKSASIHYVGLEQGTVTSLIEENGTVKGVHYKDKTGRLPTAYAPLTIMDAAPHSTPGALLTGGDACNVWHAITRGPMPSTINTLANVLHKVFGASSDPEMENVQQALFVYLKLGGVFLHGVSAMLSGLCPRPSSLAFHFAAIAIYGVGRLQYTNLALPFVHVLLFSGCIL</sequence>
<comment type="similarity">
    <text evidence="4">Belongs to the squalene monooxygenase family.</text>
</comment>
<comment type="catalytic activity">
    <reaction evidence="10">
        <text>squalene + reduced [NADPH--hemoprotein reductase] + O2 = (S)-2,3-epoxysqualene + oxidized [NADPH--hemoprotein reductase] + H2O + H(+)</text>
        <dbReference type="Rhea" id="RHEA:25282"/>
        <dbReference type="Rhea" id="RHEA-COMP:11964"/>
        <dbReference type="Rhea" id="RHEA-COMP:11965"/>
        <dbReference type="ChEBI" id="CHEBI:15377"/>
        <dbReference type="ChEBI" id="CHEBI:15378"/>
        <dbReference type="ChEBI" id="CHEBI:15379"/>
        <dbReference type="ChEBI" id="CHEBI:15440"/>
        <dbReference type="ChEBI" id="CHEBI:15441"/>
        <dbReference type="ChEBI" id="CHEBI:57618"/>
        <dbReference type="ChEBI" id="CHEBI:58210"/>
        <dbReference type="EC" id="1.14.14.17"/>
    </reaction>
</comment>
<comment type="caution">
    <text evidence="13">The sequence shown here is derived from an EMBL/GenBank/DDBJ whole genome shotgun (WGS) entry which is preliminary data.</text>
</comment>
<keyword evidence="7" id="KW-0274">FAD</keyword>
<keyword evidence="11" id="KW-0812">Transmembrane</keyword>
<evidence type="ECO:0000256" key="2">
    <source>
        <dbReference type="ARBA" id="ARBA00004370"/>
    </source>
</evidence>
<evidence type="ECO:0000256" key="3">
    <source>
        <dbReference type="ARBA" id="ARBA00005018"/>
    </source>
</evidence>
<dbReference type="Pfam" id="PF13450">
    <property type="entry name" value="NAD_binding_8"/>
    <property type="match status" value="1"/>
</dbReference>
<dbReference type="PANTHER" id="PTHR10835:SF8">
    <property type="entry name" value="SQUALENE MONOOXYGENASE"/>
    <property type="match status" value="1"/>
</dbReference>
<dbReference type="SUPFAM" id="SSF51905">
    <property type="entry name" value="FAD/NAD(P)-binding domain"/>
    <property type="match status" value="2"/>
</dbReference>
<reference evidence="13 14" key="1">
    <citation type="journal article" date="2024" name="G3 (Bethesda)">
        <title>Genome assembly of Hibiscus sabdariffa L. provides insights into metabolisms of medicinal natural products.</title>
        <authorList>
            <person name="Kim T."/>
        </authorList>
    </citation>
    <scope>NUCLEOTIDE SEQUENCE [LARGE SCALE GENOMIC DNA]</scope>
    <source>
        <strain evidence="13">TK-2024</strain>
        <tissue evidence="13">Old leaves</tissue>
    </source>
</reference>
<comment type="subcellular location">
    <subcellularLocation>
        <location evidence="2">Membrane</location>
    </subcellularLocation>
</comment>
<comment type="pathway">
    <text evidence="3">Terpene metabolism; lanosterol biosynthesis; lanosterol from farnesyl diphosphate: step 2/3.</text>
</comment>
<organism evidence="13 14">
    <name type="scientific">Hibiscus sabdariffa</name>
    <name type="common">roselle</name>
    <dbReference type="NCBI Taxonomy" id="183260"/>
    <lineage>
        <taxon>Eukaryota</taxon>
        <taxon>Viridiplantae</taxon>
        <taxon>Streptophyta</taxon>
        <taxon>Embryophyta</taxon>
        <taxon>Tracheophyta</taxon>
        <taxon>Spermatophyta</taxon>
        <taxon>Magnoliopsida</taxon>
        <taxon>eudicotyledons</taxon>
        <taxon>Gunneridae</taxon>
        <taxon>Pentapetalae</taxon>
        <taxon>rosids</taxon>
        <taxon>malvids</taxon>
        <taxon>Malvales</taxon>
        <taxon>Malvaceae</taxon>
        <taxon>Malvoideae</taxon>
        <taxon>Hibiscus</taxon>
    </lineage>
</organism>
<feature type="transmembrane region" description="Helical" evidence="11">
    <location>
        <begin position="472"/>
        <end position="491"/>
    </location>
</feature>
<evidence type="ECO:0000256" key="7">
    <source>
        <dbReference type="ARBA" id="ARBA00022827"/>
    </source>
</evidence>
<dbReference type="EMBL" id="JBBPBN010000548">
    <property type="protein sequence ID" value="KAK8484672.1"/>
    <property type="molecule type" value="Genomic_DNA"/>
</dbReference>
<keyword evidence="8" id="KW-0560">Oxidoreductase</keyword>
<comment type="cofactor">
    <cofactor evidence="1">
        <name>FAD</name>
        <dbReference type="ChEBI" id="CHEBI:57692"/>
    </cofactor>
</comment>
<feature type="domain" description="Squalene epoxidase" evidence="12">
    <location>
        <begin position="648"/>
        <end position="727"/>
    </location>
</feature>
<dbReference type="InterPro" id="IPR013698">
    <property type="entry name" value="Squalene_epoxidase"/>
</dbReference>
<feature type="domain" description="Squalene epoxidase" evidence="12">
    <location>
        <begin position="201"/>
        <end position="473"/>
    </location>
</feature>
<name>A0ABR1ZVD1_9ROSI</name>
<proteinExistence type="inferred from homology"/>
<evidence type="ECO:0000256" key="5">
    <source>
        <dbReference type="ARBA" id="ARBA00012312"/>
    </source>
</evidence>
<keyword evidence="11" id="KW-1133">Transmembrane helix</keyword>
<keyword evidence="9 11" id="KW-0472">Membrane</keyword>
<evidence type="ECO:0000313" key="13">
    <source>
        <dbReference type="EMBL" id="KAK8484672.1"/>
    </source>
</evidence>
<dbReference type="Pfam" id="PF08491">
    <property type="entry name" value="SE"/>
    <property type="match status" value="2"/>
</dbReference>
<evidence type="ECO:0000256" key="6">
    <source>
        <dbReference type="ARBA" id="ARBA00022630"/>
    </source>
</evidence>
<keyword evidence="6" id="KW-0285">Flavoprotein</keyword>
<dbReference type="PANTHER" id="PTHR10835">
    <property type="entry name" value="SQUALENE MONOOXYGENASE"/>
    <property type="match status" value="1"/>
</dbReference>
<dbReference type="Proteomes" id="UP001396334">
    <property type="component" value="Unassembled WGS sequence"/>
</dbReference>
<evidence type="ECO:0000256" key="4">
    <source>
        <dbReference type="ARBA" id="ARBA00008802"/>
    </source>
</evidence>
<feature type="transmembrane region" description="Helical" evidence="11">
    <location>
        <begin position="447"/>
        <end position="466"/>
    </location>
</feature>
<evidence type="ECO:0000259" key="12">
    <source>
        <dbReference type="Pfam" id="PF08491"/>
    </source>
</evidence>
<evidence type="ECO:0000256" key="9">
    <source>
        <dbReference type="ARBA" id="ARBA00023136"/>
    </source>
</evidence>
<gene>
    <name evidence="13" type="ORF">V6N11_073164</name>
</gene>
<evidence type="ECO:0000256" key="1">
    <source>
        <dbReference type="ARBA" id="ARBA00001974"/>
    </source>
</evidence>
<dbReference type="EC" id="1.14.14.17" evidence="5"/>
<evidence type="ECO:0000313" key="14">
    <source>
        <dbReference type="Proteomes" id="UP001396334"/>
    </source>
</evidence>
<evidence type="ECO:0000256" key="11">
    <source>
        <dbReference type="SAM" id="Phobius"/>
    </source>
</evidence>
<dbReference type="InterPro" id="IPR040125">
    <property type="entry name" value="Squalene_monox"/>
</dbReference>
<dbReference type="Gene3D" id="3.50.50.60">
    <property type="entry name" value="FAD/NAD(P)-binding domain"/>
    <property type="match status" value="1"/>
</dbReference>
<protein>
    <recommendedName>
        <fullName evidence="5">squalene monooxygenase</fullName>
        <ecNumber evidence="5">1.14.14.17</ecNumber>
    </recommendedName>
</protein>
<evidence type="ECO:0000256" key="8">
    <source>
        <dbReference type="ARBA" id="ARBA00023002"/>
    </source>
</evidence>